<evidence type="ECO:0000313" key="3">
    <source>
        <dbReference type="EMBL" id="KAI2651154.1"/>
    </source>
</evidence>
<name>A0ABQ8LKL1_LABRO</name>
<dbReference type="InterPro" id="IPR041577">
    <property type="entry name" value="RT_RNaseH_2"/>
</dbReference>
<evidence type="ECO:0000313" key="4">
    <source>
        <dbReference type="Proteomes" id="UP000830375"/>
    </source>
</evidence>
<gene>
    <name evidence="3" type="ORF">H4Q32_019179</name>
</gene>
<proteinExistence type="predicted"/>
<sequence length="112" mass="12401">MQVFPDAGPIPGPYSISEWRRDRSGQDQSPQDLAKAEKPQRAKIIPRIRGILQEYQDPKEQFGTQECQQAFDTIIEKLTSAPVLGFADPSLPYVLTTDASTTGLGAALYTYI</sequence>
<keyword evidence="4" id="KW-1185">Reference proteome</keyword>
<comment type="caution">
    <text evidence="3">The sequence shown here is derived from an EMBL/GenBank/DDBJ whole genome shotgun (WGS) entry which is preliminary data.</text>
</comment>
<dbReference type="EMBL" id="JACTAM010000021">
    <property type="protein sequence ID" value="KAI2651154.1"/>
    <property type="molecule type" value="Genomic_DNA"/>
</dbReference>
<feature type="region of interest" description="Disordered" evidence="1">
    <location>
        <begin position="1"/>
        <end position="40"/>
    </location>
</feature>
<evidence type="ECO:0000259" key="2">
    <source>
        <dbReference type="Pfam" id="PF17919"/>
    </source>
</evidence>
<protein>
    <submittedName>
        <fullName evidence="3">Retrovirus-related Pol polyprotein</fullName>
    </submittedName>
</protein>
<feature type="domain" description="Reverse transcriptase/retrotransposon-derived protein RNase H-like" evidence="2">
    <location>
        <begin position="64"/>
        <end position="110"/>
    </location>
</feature>
<dbReference type="InterPro" id="IPR051320">
    <property type="entry name" value="Viral_Replic_Matur_Polypro"/>
</dbReference>
<dbReference type="Proteomes" id="UP000830375">
    <property type="component" value="Unassembled WGS sequence"/>
</dbReference>
<dbReference type="PANTHER" id="PTHR33064">
    <property type="entry name" value="POL PROTEIN"/>
    <property type="match status" value="1"/>
</dbReference>
<dbReference type="InterPro" id="IPR043502">
    <property type="entry name" value="DNA/RNA_pol_sf"/>
</dbReference>
<organism evidence="3 4">
    <name type="scientific">Labeo rohita</name>
    <name type="common">Indian major carp</name>
    <name type="synonym">Cyprinus rohita</name>
    <dbReference type="NCBI Taxonomy" id="84645"/>
    <lineage>
        <taxon>Eukaryota</taxon>
        <taxon>Metazoa</taxon>
        <taxon>Chordata</taxon>
        <taxon>Craniata</taxon>
        <taxon>Vertebrata</taxon>
        <taxon>Euteleostomi</taxon>
        <taxon>Actinopterygii</taxon>
        <taxon>Neopterygii</taxon>
        <taxon>Teleostei</taxon>
        <taxon>Ostariophysi</taxon>
        <taxon>Cypriniformes</taxon>
        <taxon>Cyprinidae</taxon>
        <taxon>Labeoninae</taxon>
        <taxon>Labeonini</taxon>
        <taxon>Labeo</taxon>
    </lineage>
</organism>
<dbReference type="PANTHER" id="PTHR33064:SF37">
    <property type="entry name" value="RIBONUCLEASE H"/>
    <property type="match status" value="1"/>
</dbReference>
<evidence type="ECO:0000256" key="1">
    <source>
        <dbReference type="SAM" id="MobiDB-lite"/>
    </source>
</evidence>
<accession>A0ABQ8LKL1</accession>
<dbReference type="SUPFAM" id="SSF56672">
    <property type="entry name" value="DNA/RNA polymerases"/>
    <property type="match status" value="1"/>
</dbReference>
<reference evidence="3 4" key="1">
    <citation type="submission" date="2022-01" db="EMBL/GenBank/DDBJ databases">
        <title>A high-quality chromosome-level genome assembly of rohu carp, Labeo rohita.</title>
        <authorList>
            <person name="Arick M.A. II"/>
            <person name="Hsu C.-Y."/>
            <person name="Magbanua Z."/>
            <person name="Pechanova O."/>
            <person name="Grover C."/>
            <person name="Miller E."/>
            <person name="Thrash A."/>
            <person name="Ezzel L."/>
            <person name="Alam S."/>
            <person name="Benzie J."/>
            <person name="Hamilton M."/>
            <person name="Karsi A."/>
            <person name="Lawrence M.L."/>
            <person name="Peterson D.G."/>
        </authorList>
    </citation>
    <scope>NUCLEOTIDE SEQUENCE [LARGE SCALE GENOMIC DNA]</scope>
    <source>
        <strain evidence="4">BAU-BD-2019</strain>
        <tissue evidence="3">Blood</tissue>
    </source>
</reference>
<dbReference type="Pfam" id="PF17919">
    <property type="entry name" value="RT_RNaseH_2"/>
    <property type="match status" value="1"/>
</dbReference>